<dbReference type="InterPro" id="IPR043129">
    <property type="entry name" value="ATPase_NBD"/>
</dbReference>
<gene>
    <name evidence="2" type="ORF">P5673_001685</name>
</gene>
<organism evidence="2 3">
    <name type="scientific">Acropora cervicornis</name>
    <name type="common">Staghorn coral</name>
    <dbReference type="NCBI Taxonomy" id="6130"/>
    <lineage>
        <taxon>Eukaryota</taxon>
        <taxon>Metazoa</taxon>
        <taxon>Cnidaria</taxon>
        <taxon>Anthozoa</taxon>
        <taxon>Hexacorallia</taxon>
        <taxon>Scleractinia</taxon>
        <taxon>Astrocoeniina</taxon>
        <taxon>Acroporidae</taxon>
        <taxon>Acropora</taxon>
    </lineage>
</organism>
<name>A0AAD9VG67_ACRCE</name>
<reference evidence="2" key="2">
    <citation type="journal article" date="2023" name="Science">
        <title>Genomic signatures of disease resistance in endangered staghorn corals.</title>
        <authorList>
            <person name="Vollmer S.V."/>
            <person name="Selwyn J.D."/>
            <person name="Despard B.A."/>
            <person name="Roesel C.L."/>
        </authorList>
    </citation>
    <scope>NUCLEOTIDE SEQUENCE</scope>
    <source>
        <strain evidence="2">K2</strain>
    </source>
</reference>
<feature type="region of interest" description="Disordered" evidence="1">
    <location>
        <begin position="140"/>
        <end position="160"/>
    </location>
</feature>
<reference evidence="2" key="1">
    <citation type="journal article" date="2023" name="G3 (Bethesda)">
        <title>Whole genome assembly and annotation of the endangered Caribbean coral Acropora cervicornis.</title>
        <authorList>
            <person name="Selwyn J.D."/>
            <person name="Vollmer S.V."/>
        </authorList>
    </citation>
    <scope>NUCLEOTIDE SEQUENCE</scope>
    <source>
        <strain evidence="2">K2</strain>
    </source>
</reference>
<evidence type="ECO:0000313" key="3">
    <source>
        <dbReference type="Proteomes" id="UP001249851"/>
    </source>
</evidence>
<evidence type="ECO:0000313" key="2">
    <source>
        <dbReference type="EMBL" id="KAK2572705.1"/>
    </source>
</evidence>
<dbReference type="SUPFAM" id="SSF53067">
    <property type="entry name" value="Actin-like ATPase domain"/>
    <property type="match status" value="2"/>
</dbReference>
<feature type="region of interest" description="Disordered" evidence="1">
    <location>
        <begin position="212"/>
        <end position="256"/>
    </location>
</feature>
<evidence type="ECO:0000256" key="1">
    <source>
        <dbReference type="SAM" id="MobiDB-lite"/>
    </source>
</evidence>
<dbReference type="AlphaFoldDB" id="A0AAD9VG67"/>
<accession>A0AAD9VG67</accession>
<dbReference type="Gene3D" id="3.30.420.40">
    <property type="match status" value="1"/>
</dbReference>
<dbReference type="EMBL" id="JARQWQ010000003">
    <property type="protein sequence ID" value="KAK2572705.1"/>
    <property type="molecule type" value="Genomic_DNA"/>
</dbReference>
<keyword evidence="3" id="KW-1185">Reference proteome</keyword>
<dbReference type="Proteomes" id="UP001249851">
    <property type="component" value="Unassembled WGS sequence"/>
</dbReference>
<proteinExistence type="predicted"/>
<dbReference type="PANTHER" id="PTHR14187">
    <property type="entry name" value="ALPHA KINASE/ELONGATION FACTOR 2 KINASE"/>
    <property type="match status" value="1"/>
</dbReference>
<protein>
    <submittedName>
        <fullName evidence="2">Heat shock 70 kDa protein 12A</fullName>
    </submittedName>
</protein>
<feature type="compositionally biased region" description="Low complexity" evidence="1">
    <location>
        <begin position="240"/>
        <end position="249"/>
    </location>
</feature>
<comment type="caution">
    <text evidence="2">The sequence shown here is derived from an EMBL/GenBank/DDBJ whole genome shotgun (WGS) entry which is preliminary data.</text>
</comment>
<keyword evidence="2" id="KW-0346">Stress response</keyword>
<dbReference type="PANTHER" id="PTHR14187:SF46">
    <property type="entry name" value="HEAT SHOCK 70 KDA PROTEIN 12A"/>
    <property type="match status" value="1"/>
</dbReference>
<feature type="compositionally biased region" description="Low complexity" evidence="1">
    <location>
        <begin position="221"/>
        <end position="233"/>
    </location>
</feature>
<sequence length="859" mass="95528">MEGNRQINPAGNVEDDKAIFDDLNFEKNNNTGITPSLSEFELRQIKEELGMLDNGGEFSLPLPSICVDGEADCETQFDLPLSEEERALLERCTIGSPRRFSNSPSLCSTSLDELADNLIKDLEGMDSEDEAFFEREMFEGKSPEITSAGKEEDFNTSPLTNDVQNWASFQQAEVDDPIIGASQLSEDECKNDKKISVDDTFEIANKQSVSTRVNLNTAPGSSTASTSSLSAQLSDDRSRSPSFDSDSLPASIEPGPPISHIPQHNFFVVVAIDFGTTYSGYAFAFTRDPDSVHMMRRWEGGDPGVTNQKTPTTLLLKPDGSFHSFGFGARDFYHDLEPEDAKKWMYFEKFKMNLHSEKNLHKDVEIKAANGKSVRAVTIFAHALTFFKDHVLEELSDQSATRIMEEDIQWVLTVPAIWKAPAKQFMRTAAYEAGLTSLHSPDRLLIALEPEAASIYCRKLRLRDCIWAEETKRRSNTPLKIDSLVRDEFQENTRYLVVDCGGGTVDLTVHELDSQTGTLEELHRGTGGACGATGVDEQFELLLKKIFGKDFIGQFKKKRPAGWVDLMIAFEAKKRTASRNKTSPLNISLPYSFIDYHKKHKGSSIESAVKKFGDANVKWSSQGMLRIAPGTMKQLFDPVLNRIIEHIENLTGREKLKDLHFLFLVGGFAESPLLQSAIREVFDSKMKVIIPQEVGLTILRGAVLFGMDPTVVRVRRAAMTYGVGVLNRFIVGTHPRNKLVKKSGVDWCTDVFDKFVTCDQPVKLGESVTRRYASTKPGKASTVITIYSTEAENVNFVTDDGVKKCGQLVLEIPQIDDCDPNKPRELKASMIFGDTEIRVTAVDSLSGNEAKASINFLSG</sequence>